<evidence type="ECO:0000313" key="2">
    <source>
        <dbReference type="Proteomes" id="UP000308600"/>
    </source>
</evidence>
<evidence type="ECO:0000313" key="1">
    <source>
        <dbReference type="EMBL" id="TFK61893.1"/>
    </source>
</evidence>
<dbReference type="EMBL" id="ML208621">
    <property type="protein sequence ID" value="TFK61893.1"/>
    <property type="molecule type" value="Genomic_DNA"/>
</dbReference>
<sequence length="1282" mass="139817">MHTDGSHLHTRSRQGSLSSDLENQQSKEADPSAPFALSKPAHLLSPAQVVRELTTDPDNGLTQDQVTFRLQNVGLNELIGDGGVSIFRIFMGQLLNAMSLVLIMGMVASFAIKSWIEASVVTAVVVVNIVVGFFQEYSAEKTMGSLRSLSSPTAQVIRDGNIVTVRSADVAPGDIVEVKTGDTIPADMRIFECMNFEVDEALLTGESLPISKSSSIVFDSSHIGDVGVGDRLNMAYSSSTVTKGRAKGIVVYTGMSTEIGKIALSLHSNGKRIKPKLTGRSAENPDAPSITTAHKLRYYLSLTWSTIKHYVGQFLGVTVGTPLQRKLSWLAILLFGIAVVFAVICLAANGFRNEQAVILYAVGTGLSMIPASLVVVLTITMAVGTKIMVSRNVIVRKLDSLEALGAVTNICSDKTGTLTQGKMVVRKAWVASCDSTYEVGESSAPLSPTGALIRLEKGSPKDLLKIPKTRVQREVENPWRWPDVFVKSSTTSSPGMSLSPTRTWTLTDDTAIPIQYQQGVGTSSARESVDHLQLSRSNINLTAINTGTNGGPSSPYPDPSTPSYLQHFLNIATFCNTAIVAESKDEPGKWHTRGDPTEVAIQVFTSRFDWNRRKFTHGGVLHEDEQQHEDHVRVVSGDEGDGHGHGPTPTWKLLAEYPFDSDVKRMSVIYAELSSSSMESSSTPSSIAVDTPPTTTTVVTTWAFMKGAVERVLDACTSIHVDGHVVDFNPAWRDHVLQNMEVLASQGLRVLAMASKEVKPPFSSSAGVATSSSSALTLNAFTPPPPGAVDDWSGYPRSEVEKDMTFHGLVGLYDPPRPETAGAVKNCHRAGINVHMLTGDHPETAKAIAAEVGIIPRTLETLAPTVKSAMVMTASQFDKLSDAQIDSLPVLPLVIARCAPSTKVRMVDALHRRKKFVAMTGDGVNDSPALKRADVGIGMGLAGSDVAKDASDIVLTDDNFASILNAIEEGRRTFDNIKKFVLHLLAENIAQACTLLIGLAFKDRTGLSVFPLAPVEILWIIMITSGFPAMGLGMEVASDDIMIRPPHNVKVGIFTTEILLDMIVYGFYMALLCLTSFSLVVFAFGNGELGLGCNDHYHPSCELVFRARSTTFTCLTWFALILAWEMVHMRRSFFRMEGKPKRPWTMWMKHVWRNPFLFWSIMAGFITVFPIIYIPGLNRVVFKHGPISWEWGIVFVESGMFIGGIELWKWGKRVWERRYGEKVRDPQSELGRRMMERYASLATSGTQTVGGGVDEDGDDDDVEEKKEIGNVNVGVRDLEAQR</sequence>
<reference evidence="1 2" key="1">
    <citation type="journal article" date="2019" name="Nat. Ecol. Evol.">
        <title>Megaphylogeny resolves global patterns of mushroom evolution.</title>
        <authorList>
            <person name="Varga T."/>
            <person name="Krizsan K."/>
            <person name="Foldi C."/>
            <person name="Dima B."/>
            <person name="Sanchez-Garcia M."/>
            <person name="Sanchez-Ramirez S."/>
            <person name="Szollosi G.J."/>
            <person name="Szarkandi J.G."/>
            <person name="Papp V."/>
            <person name="Albert L."/>
            <person name="Andreopoulos W."/>
            <person name="Angelini C."/>
            <person name="Antonin V."/>
            <person name="Barry K.W."/>
            <person name="Bougher N.L."/>
            <person name="Buchanan P."/>
            <person name="Buyck B."/>
            <person name="Bense V."/>
            <person name="Catcheside P."/>
            <person name="Chovatia M."/>
            <person name="Cooper J."/>
            <person name="Damon W."/>
            <person name="Desjardin D."/>
            <person name="Finy P."/>
            <person name="Geml J."/>
            <person name="Haridas S."/>
            <person name="Hughes K."/>
            <person name="Justo A."/>
            <person name="Karasinski D."/>
            <person name="Kautmanova I."/>
            <person name="Kiss B."/>
            <person name="Kocsube S."/>
            <person name="Kotiranta H."/>
            <person name="LaButti K.M."/>
            <person name="Lechner B.E."/>
            <person name="Liimatainen K."/>
            <person name="Lipzen A."/>
            <person name="Lukacs Z."/>
            <person name="Mihaltcheva S."/>
            <person name="Morgado L.N."/>
            <person name="Niskanen T."/>
            <person name="Noordeloos M.E."/>
            <person name="Ohm R.A."/>
            <person name="Ortiz-Santana B."/>
            <person name="Ovrebo C."/>
            <person name="Racz N."/>
            <person name="Riley R."/>
            <person name="Savchenko A."/>
            <person name="Shiryaev A."/>
            <person name="Soop K."/>
            <person name="Spirin V."/>
            <person name="Szebenyi C."/>
            <person name="Tomsovsky M."/>
            <person name="Tulloss R.E."/>
            <person name="Uehling J."/>
            <person name="Grigoriev I.V."/>
            <person name="Vagvolgyi C."/>
            <person name="Papp T."/>
            <person name="Martin F.M."/>
            <person name="Miettinen O."/>
            <person name="Hibbett D.S."/>
            <person name="Nagy L.G."/>
        </authorList>
    </citation>
    <scope>NUCLEOTIDE SEQUENCE [LARGE SCALE GENOMIC DNA]</scope>
    <source>
        <strain evidence="1 2">NL-1719</strain>
    </source>
</reference>
<accession>A0ACD3A7R3</accession>
<organism evidence="1 2">
    <name type="scientific">Pluteus cervinus</name>
    <dbReference type="NCBI Taxonomy" id="181527"/>
    <lineage>
        <taxon>Eukaryota</taxon>
        <taxon>Fungi</taxon>
        <taxon>Dikarya</taxon>
        <taxon>Basidiomycota</taxon>
        <taxon>Agaricomycotina</taxon>
        <taxon>Agaricomycetes</taxon>
        <taxon>Agaricomycetidae</taxon>
        <taxon>Agaricales</taxon>
        <taxon>Pluteineae</taxon>
        <taxon>Pluteaceae</taxon>
        <taxon>Pluteus</taxon>
    </lineage>
</organism>
<protein>
    <submittedName>
        <fullName evidence="1">Potassium/sodium eff</fullName>
    </submittedName>
</protein>
<keyword evidence="2" id="KW-1185">Reference proteome</keyword>
<name>A0ACD3A7R3_9AGAR</name>
<dbReference type="Proteomes" id="UP000308600">
    <property type="component" value="Unassembled WGS sequence"/>
</dbReference>
<proteinExistence type="predicted"/>
<gene>
    <name evidence="1" type="ORF">BDN72DRAFT_419726</name>
</gene>